<dbReference type="Proteomes" id="UP000002051">
    <property type="component" value="Chromosome 2"/>
</dbReference>
<evidence type="ECO:0000313" key="1">
    <source>
        <dbReference type="EMBL" id="KEH36921.1"/>
    </source>
</evidence>
<dbReference type="EnsemblPlants" id="KEH36921">
    <property type="protein sequence ID" value="KEH36921"/>
    <property type="gene ID" value="MTR_2g024230"/>
</dbReference>
<organism evidence="1 3">
    <name type="scientific">Medicago truncatula</name>
    <name type="common">Barrel medic</name>
    <name type="synonym">Medicago tribuloides</name>
    <dbReference type="NCBI Taxonomy" id="3880"/>
    <lineage>
        <taxon>Eukaryota</taxon>
        <taxon>Viridiplantae</taxon>
        <taxon>Streptophyta</taxon>
        <taxon>Embryophyta</taxon>
        <taxon>Tracheophyta</taxon>
        <taxon>Spermatophyta</taxon>
        <taxon>Magnoliopsida</taxon>
        <taxon>eudicotyledons</taxon>
        <taxon>Gunneridae</taxon>
        <taxon>Pentapetalae</taxon>
        <taxon>rosids</taxon>
        <taxon>fabids</taxon>
        <taxon>Fabales</taxon>
        <taxon>Fabaceae</taxon>
        <taxon>Papilionoideae</taxon>
        <taxon>50 kb inversion clade</taxon>
        <taxon>NPAAA clade</taxon>
        <taxon>Hologalegina</taxon>
        <taxon>IRL clade</taxon>
        <taxon>Trifolieae</taxon>
        <taxon>Medicago</taxon>
    </lineage>
</organism>
<gene>
    <name evidence="1" type="ordered locus">MTR_2g024230</name>
</gene>
<sequence length="162" mass="18863">MVVMKKWQKASRFWNKEFWRENRLLLLLLILLLLLLLELRSIDIRYMDNECTGNSAVESLEDHEIVDHVSNDLEPNLENSNSHETNTICPIVDMEFDSIEDVKEFYTSFAKKEGFGVSIRFTKQNICMLVCTNEGKHLVRNENEEGYSLITSVFLLKSCTHG</sequence>
<accession>A0A072V5L1</accession>
<protein>
    <submittedName>
        <fullName evidence="1">Transmembrane protein, putative</fullName>
    </submittedName>
</protein>
<keyword evidence="1" id="KW-0812">Transmembrane</keyword>
<dbReference type="EMBL" id="CM001218">
    <property type="protein sequence ID" value="KEH36921.1"/>
    <property type="molecule type" value="Genomic_DNA"/>
</dbReference>
<reference evidence="1 3" key="1">
    <citation type="journal article" date="2011" name="Nature">
        <title>The Medicago genome provides insight into the evolution of rhizobial symbioses.</title>
        <authorList>
            <person name="Young N.D."/>
            <person name="Debelle F."/>
            <person name="Oldroyd G.E."/>
            <person name="Geurts R."/>
            <person name="Cannon S.B."/>
            <person name="Udvardi M.K."/>
            <person name="Benedito V.A."/>
            <person name="Mayer K.F."/>
            <person name="Gouzy J."/>
            <person name="Schoof H."/>
            <person name="Van de Peer Y."/>
            <person name="Proost S."/>
            <person name="Cook D.R."/>
            <person name="Meyers B.C."/>
            <person name="Spannagl M."/>
            <person name="Cheung F."/>
            <person name="De Mita S."/>
            <person name="Krishnakumar V."/>
            <person name="Gundlach H."/>
            <person name="Zhou S."/>
            <person name="Mudge J."/>
            <person name="Bharti A.K."/>
            <person name="Murray J.D."/>
            <person name="Naoumkina M.A."/>
            <person name="Rosen B."/>
            <person name="Silverstein K.A."/>
            <person name="Tang H."/>
            <person name="Rombauts S."/>
            <person name="Zhao P.X."/>
            <person name="Zhou P."/>
            <person name="Barbe V."/>
            <person name="Bardou P."/>
            <person name="Bechner M."/>
            <person name="Bellec A."/>
            <person name="Berger A."/>
            <person name="Berges H."/>
            <person name="Bidwell S."/>
            <person name="Bisseling T."/>
            <person name="Choisne N."/>
            <person name="Couloux A."/>
            <person name="Denny R."/>
            <person name="Deshpande S."/>
            <person name="Dai X."/>
            <person name="Doyle J.J."/>
            <person name="Dudez A.M."/>
            <person name="Farmer A.D."/>
            <person name="Fouteau S."/>
            <person name="Franken C."/>
            <person name="Gibelin C."/>
            <person name="Gish J."/>
            <person name="Goldstein S."/>
            <person name="Gonzalez A.J."/>
            <person name="Green P.J."/>
            <person name="Hallab A."/>
            <person name="Hartog M."/>
            <person name="Hua A."/>
            <person name="Humphray S.J."/>
            <person name="Jeong D.H."/>
            <person name="Jing Y."/>
            <person name="Jocker A."/>
            <person name="Kenton S.M."/>
            <person name="Kim D.J."/>
            <person name="Klee K."/>
            <person name="Lai H."/>
            <person name="Lang C."/>
            <person name="Lin S."/>
            <person name="Macmil S.L."/>
            <person name="Magdelenat G."/>
            <person name="Matthews L."/>
            <person name="McCorrison J."/>
            <person name="Monaghan E.L."/>
            <person name="Mun J.H."/>
            <person name="Najar F.Z."/>
            <person name="Nicholson C."/>
            <person name="Noirot C."/>
            <person name="O'Bleness M."/>
            <person name="Paule C.R."/>
            <person name="Poulain J."/>
            <person name="Prion F."/>
            <person name="Qin B."/>
            <person name="Qu C."/>
            <person name="Retzel E.F."/>
            <person name="Riddle C."/>
            <person name="Sallet E."/>
            <person name="Samain S."/>
            <person name="Samson N."/>
            <person name="Sanders I."/>
            <person name="Saurat O."/>
            <person name="Scarpelli C."/>
            <person name="Schiex T."/>
            <person name="Segurens B."/>
            <person name="Severin A.J."/>
            <person name="Sherrier D.J."/>
            <person name="Shi R."/>
            <person name="Sims S."/>
            <person name="Singer S.R."/>
            <person name="Sinharoy S."/>
            <person name="Sterck L."/>
            <person name="Viollet A."/>
            <person name="Wang B.B."/>
            <person name="Wang K."/>
            <person name="Wang M."/>
            <person name="Wang X."/>
            <person name="Warfsmann J."/>
            <person name="Weissenbach J."/>
            <person name="White D.D."/>
            <person name="White J.D."/>
            <person name="Wiley G.B."/>
            <person name="Wincker P."/>
            <person name="Xing Y."/>
            <person name="Yang L."/>
            <person name="Yao Z."/>
            <person name="Ying F."/>
            <person name="Zhai J."/>
            <person name="Zhou L."/>
            <person name="Zuber A."/>
            <person name="Denarie J."/>
            <person name="Dixon R.A."/>
            <person name="May G.D."/>
            <person name="Schwartz D.C."/>
            <person name="Rogers J."/>
            <person name="Quetier F."/>
            <person name="Town C.D."/>
            <person name="Roe B.A."/>
        </authorList>
    </citation>
    <scope>NUCLEOTIDE SEQUENCE [LARGE SCALE GENOMIC DNA]</scope>
    <source>
        <strain evidence="1">A17</strain>
        <strain evidence="2 3">cv. Jemalong A17</strain>
    </source>
</reference>
<reference evidence="1 3" key="2">
    <citation type="journal article" date="2014" name="BMC Genomics">
        <title>An improved genome release (version Mt4.0) for the model legume Medicago truncatula.</title>
        <authorList>
            <person name="Tang H."/>
            <person name="Krishnakumar V."/>
            <person name="Bidwell S."/>
            <person name="Rosen B."/>
            <person name="Chan A."/>
            <person name="Zhou S."/>
            <person name="Gentzbittel L."/>
            <person name="Childs K.L."/>
            <person name="Yandell M."/>
            <person name="Gundlach H."/>
            <person name="Mayer K.F."/>
            <person name="Schwartz D.C."/>
            <person name="Town C.D."/>
        </authorList>
    </citation>
    <scope>GENOME REANNOTATION</scope>
    <source>
        <strain evidence="1">A17</strain>
        <strain evidence="2 3">cv. Jemalong A17</strain>
    </source>
</reference>
<keyword evidence="1" id="KW-0472">Membrane</keyword>
<dbReference type="AlphaFoldDB" id="A0A072V5L1"/>
<reference evidence="2" key="3">
    <citation type="submission" date="2015-04" db="UniProtKB">
        <authorList>
            <consortium name="EnsemblPlants"/>
        </authorList>
    </citation>
    <scope>IDENTIFICATION</scope>
    <source>
        <strain evidence="2">cv. Jemalong A17</strain>
    </source>
</reference>
<name>A0A072V5L1_MEDTR</name>
<dbReference type="HOGENOM" id="CLU_1637894_0_0_1"/>
<proteinExistence type="predicted"/>
<dbReference type="PANTHER" id="PTHR46328">
    <property type="entry name" value="FAR-RED IMPAIRED RESPONSIVE (FAR1) FAMILY PROTEIN-RELATED"/>
    <property type="match status" value="1"/>
</dbReference>
<dbReference type="PANTHER" id="PTHR46328:SF38">
    <property type="entry name" value="FAR1 DNA-BINDING DOMAIN PROTEIN"/>
    <property type="match status" value="1"/>
</dbReference>
<evidence type="ECO:0000313" key="2">
    <source>
        <dbReference type="EnsemblPlants" id="KEH36921"/>
    </source>
</evidence>
<evidence type="ECO:0000313" key="3">
    <source>
        <dbReference type="Proteomes" id="UP000002051"/>
    </source>
</evidence>
<keyword evidence="3" id="KW-1185">Reference proteome</keyword>